<dbReference type="Proteomes" id="UP001194414">
    <property type="component" value="Unassembled WGS sequence"/>
</dbReference>
<keyword evidence="1" id="KW-0472">Membrane</keyword>
<accession>A0AAW4DUI1</accession>
<dbReference type="AlphaFoldDB" id="A0AAW4DUI1"/>
<feature type="transmembrane region" description="Helical" evidence="1">
    <location>
        <begin position="6"/>
        <end position="27"/>
    </location>
</feature>
<evidence type="ECO:0000256" key="1">
    <source>
        <dbReference type="SAM" id="Phobius"/>
    </source>
</evidence>
<proteinExistence type="predicted"/>
<keyword evidence="1" id="KW-0812">Transmembrane</keyword>
<keyword evidence="1" id="KW-1133">Transmembrane helix</keyword>
<dbReference type="RefSeq" id="WP_198566578.1">
    <property type="nucleotide sequence ID" value="NZ_JACCPP010000022.1"/>
</dbReference>
<evidence type="ECO:0000313" key="2">
    <source>
        <dbReference type="EMBL" id="MBI1708249.1"/>
    </source>
</evidence>
<gene>
    <name evidence="2" type="ORF">HYQ56_1233</name>
</gene>
<comment type="caution">
    <text evidence="2">The sequence shown here is derived from an EMBL/GenBank/DDBJ whole genome shotgun (WGS) entry which is preliminary data.</text>
</comment>
<reference evidence="2" key="1">
    <citation type="submission" date="2020-07" db="EMBL/GenBank/DDBJ databases">
        <title>Comparative genomics analyses of Lactobacillus crispatus isolated from different ecological niches.</title>
        <authorList>
            <person name="Mancino W."/>
            <person name="Mancabelli L."/>
            <person name="Lugli G.A."/>
            <person name="Milani C."/>
            <person name="Viappiani A."/>
            <person name="Anzalone R."/>
            <person name="Longhi G."/>
            <person name="Ventura M."/>
            <person name="Turroni F."/>
        </authorList>
    </citation>
    <scope>NUCLEOTIDE SEQUENCE</scope>
    <source>
        <strain evidence="2">LB65</strain>
    </source>
</reference>
<protein>
    <submittedName>
        <fullName evidence="2">Uncharacterized protein</fullName>
    </submittedName>
</protein>
<sequence>MNWFNTILGVLLFFILVAINNLPNHIYKMFEEKYKNKNNRQLQIESYFKQLGGKKQEEILSKWTDFLTNMQETLDKYTKKDDQSTKLLMDLMHDTIMYGSDRTIKYVAYFRMQANQDIAKENVSGSNDQQKEYQDQKYVVIMACIVSNLKEDFTGYKSDPLDLLKIIISDYDEYEVIYQRSLEEIKKDLEENNE</sequence>
<evidence type="ECO:0000313" key="3">
    <source>
        <dbReference type="Proteomes" id="UP001194414"/>
    </source>
</evidence>
<organism evidence="2 3">
    <name type="scientific">Lactobacillus crispatus</name>
    <dbReference type="NCBI Taxonomy" id="47770"/>
    <lineage>
        <taxon>Bacteria</taxon>
        <taxon>Bacillati</taxon>
        <taxon>Bacillota</taxon>
        <taxon>Bacilli</taxon>
        <taxon>Lactobacillales</taxon>
        <taxon>Lactobacillaceae</taxon>
        <taxon>Lactobacillus</taxon>
    </lineage>
</organism>
<dbReference type="EMBL" id="JACCPP010000022">
    <property type="protein sequence ID" value="MBI1708249.1"/>
    <property type="molecule type" value="Genomic_DNA"/>
</dbReference>
<name>A0AAW4DUI1_9LACO</name>